<name>A0A202CGC6_9FLAO</name>
<protein>
    <submittedName>
        <fullName evidence="2">Uncharacterized protein</fullName>
    </submittedName>
</protein>
<gene>
    <name evidence="2" type="ORF">B0E34_00820</name>
</gene>
<organism evidence="2 3">
    <name type="scientific">Chryseobacterium mucoviscidosis</name>
    <dbReference type="NCBI Taxonomy" id="1945581"/>
    <lineage>
        <taxon>Bacteria</taxon>
        <taxon>Pseudomonadati</taxon>
        <taxon>Bacteroidota</taxon>
        <taxon>Flavobacteriia</taxon>
        <taxon>Flavobacteriales</taxon>
        <taxon>Weeksellaceae</taxon>
        <taxon>Chryseobacterium group</taxon>
        <taxon>Chryseobacterium</taxon>
    </lineage>
</organism>
<feature type="chain" id="PRO_5012374383" evidence="1">
    <location>
        <begin position="22"/>
        <end position="139"/>
    </location>
</feature>
<keyword evidence="1" id="KW-0732">Signal</keyword>
<proteinExistence type="predicted"/>
<evidence type="ECO:0000313" key="3">
    <source>
        <dbReference type="Proteomes" id="UP000196355"/>
    </source>
</evidence>
<feature type="signal peptide" evidence="1">
    <location>
        <begin position="1"/>
        <end position="21"/>
    </location>
</feature>
<evidence type="ECO:0000313" key="2">
    <source>
        <dbReference type="EMBL" id="OVE62803.1"/>
    </source>
</evidence>
<dbReference type="AlphaFoldDB" id="A0A202CGC6"/>
<comment type="caution">
    <text evidence="2">The sequence shown here is derived from an EMBL/GenBank/DDBJ whole genome shotgun (WGS) entry which is preliminary data.</text>
</comment>
<accession>A0A202CGC6</accession>
<dbReference type="EMBL" id="MVAG01000039">
    <property type="protein sequence ID" value="OVE62803.1"/>
    <property type="molecule type" value="Genomic_DNA"/>
</dbReference>
<sequence>MKIKFTLFVALLFSFALQSQRRNDFPYSDKIPNCDMIKNGTFSRYSQDNRFKVKFSDNKMTEIYGKNTVTIESNIKMLSKCKFKAEIKNIKTKYKMPDSLFYVGKKTEYEVVETGKNYIIYDYRCNEGKNICSEILEKK</sequence>
<reference evidence="3" key="1">
    <citation type="submission" date="2017-02" db="EMBL/GenBank/DDBJ databases">
        <authorList>
            <person name="Tetz G."/>
            <person name="Tetz V."/>
        </authorList>
    </citation>
    <scope>NUCLEOTIDE SEQUENCE [LARGE SCALE GENOMIC DNA]</scope>
    <source>
        <strain evidence="3">VT16-26</strain>
    </source>
</reference>
<evidence type="ECO:0000256" key="1">
    <source>
        <dbReference type="SAM" id="SignalP"/>
    </source>
</evidence>
<dbReference type="Proteomes" id="UP000196355">
    <property type="component" value="Unassembled WGS sequence"/>
</dbReference>
<keyword evidence="3" id="KW-1185">Reference proteome</keyword>